<organism evidence="1">
    <name type="scientific">marine metagenome</name>
    <dbReference type="NCBI Taxonomy" id="408172"/>
    <lineage>
        <taxon>unclassified sequences</taxon>
        <taxon>metagenomes</taxon>
        <taxon>ecological metagenomes</taxon>
    </lineage>
</organism>
<reference evidence="1" key="1">
    <citation type="submission" date="2018-05" db="EMBL/GenBank/DDBJ databases">
        <authorList>
            <person name="Lanie J.A."/>
            <person name="Ng W.-L."/>
            <person name="Kazmierczak K.M."/>
            <person name="Andrzejewski T.M."/>
            <person name="Davidsen T.M."/>
            <person name="Wayne K.J."/>
            <person name="Tettelin H."/>
            <person name="Glass J.I."/>
            <person name="Rusch D."/>
            <person name="Podicherti R."/>
            <person name="Tsui H.-C.T."/>
            <person name="Winkler M.E."/>
        </authorList>
    </citation>
    <scope>NUCLEOTIDE SEQUENCE</scope>
</reference>
<evidence type="ECO:0000313" key="1">
    <source>
        <dbReference type="EMBL" id="SVE07002.1"/>
    </source>
</evidence>
<dbReference type="EMBL" id="UINC01192059">
    <property type="protein sequence ID" value="SVE07002.1"/>
    <property type="molecule type" value="Genomic_DNA"/>
</dbReference>
<sequence length="60" mass="6853">MRTTWKTLRNETKSLTFLLALPFLFFLSCLSVANADGLQDAKNAFKRKDYKTCIQIVLAP</sequence>
<accession>A0A383AGX2</accession>
<dbReference type="AlphaFoldDB" id="A0A383AGX2"/>
<name>A0A383AGX2_9ZZZZ</name>
<feature type="non-terminal residue" evidence="1">
    <location>
        <position position="60"/>
    </location>
</feature>
<proteinExistence type="predicted"/>
<gene>
    <name evidence="1" type="ORF">METZ01_LOCUS459856</name>
</gene>
<protein>
    <submittedName>
        <fullName evidence="1">Uncharacterized protein</fullName>
    </submittedName>
</protein>
<dbReference type="PROSITE" id="PS51257">
    <property type="entry name" value="PROKAR_LIPOPROTEIN"/>
    <property type="match status" value="1"/>
</dbReference>